<dbReference type="InterPro" id="IPR029060">
    <property type="entry name" value="PIN-like_dom_sf"/>
</dbReference>
<accession>A0ABS5XIR6</accession>
<protein>
    <submittedName>
        <fullName evidence="1">PIN domain-containing protein</fullName>
    </submittedName>
</protein>
<dbReference type="SUPFAM" id="SSF88723">
    <property type="entry name" value="PIN domain-like"/>
    <property type="match status" value="1"/>
</dbReference>
<dbReference type="RefSeq" id="WP_215376647.1">
    <property type="nucleotide sequence ID" value="NZ_JAGTIS010000008.1"/>
</dbReference>
<reference evidence="1 2" key="1">
    <citation type="submission" date="2021-04" db="EMBL/GenBank/DDBJ databases">
        <title>Pseudomonas boanensis sp. nov., a bacterium isolated from river water used for household purposes in Boane District, Mozambique.</title>
        <authorList>
            <person name="Nicklasson M."/>
            <person name="Martin-Rodriguez A.J."/>
            <person name="Thorell K."/>
            <person name="Neves L."/>
            <person name="Mussagy A."/>
            <person name="Rydberg H.A."/>
            <person name="Hernroth B."/>
            <person name="Svensson-Stadler L."/>
            <person name="Sjoling A."/>
        </authorList>
    </citation>
    <scope>NUCLEOTIDE SEQUENCE [LARGE SCALE GENOMIC DNA]</scope>
    <source>
        <strain evidence="1 2">DB1</strain>
    </source>
</reference>
<dbReference type="Proteomes" id="UP001519667">
    <property type="component" value="Unassembled WGS sequence"/>
</dbReference>
<proteinExistence type="predicted"/>
<sequence length="206" mass="23266">MPINVKADVVDIRTDSPLPEDKFLVDTNAWYWLFYPKATQQILQAQNYQTSEYPAYLKSAISAGSSLLCTPLNFSELAHNIERSEREIYAYNANRTIQSKEFRHGYPMQRKKCIDLIKDIWEDVTSISSVLPLDLHQAFLDSSIARFDAIALDGYDLFTVEQMLSQGITNVITDDGDFCTVPGITVFTANRTAIRDATAAKKLVAR</sequence>
<keyword evidence="2" id="KW-1185">Reference proteome</keyword>
<organism evidence="1 2">
    <name type="scientific">Metapseudomonas boanensis</name>
    <dbReference type="NCBI Taxonomy" id="2822138"/>
    <lineage>
        <taxon>Bacteria</taxon>
        <taxon>Pseudomonadati</taxon>
        <taxon>Pseudomonadota</taxon>
        <taxon>Gammaproteobacteria</taxon>
        <taxon>Pseudomonadales</taxon>
        <taxon>Pseudomonadaceae</taxon>
        <taxon>Metapseudomonas</taxon>
    </lineage>
</organism>
<evidence type="ECO:0000313" key="2">
    <source>
        <dbReference type="Proteomes" id="UP001519667"/>
    </source>
</evidence>
<comment type="caution">
    <text evidence="1">The sequence shown here is derived from an EMBL/GenBank/DDBJ whole genome shotgun (WGS) entry which is preliminary data.</text>
</comment>
<name>A0ABS5XIR6_9GAMM</name>
<evidence type="ECO:0000313" key="1">
    <source>
        <dbReference type="EMBL" id="MBT8767564.1"/>
    </source>
</evidence>
<gene>
    <name evidence="1" type="ORF">J7302_15735</name>
</gene>
<dbReference type="EMBL" id="JAGTIS010000008">
    <property type="protein sequence ID" value="MBT8767564.1"/>
    <property type="molecule type" value="Genomic_DNA"/>
</dbReference>